<sequence>MPTDYSITDKFGGNLAGILSDKLLKVYPEFKSAEFVKIIEQKCVDKTYTQRVDLLADELKKSLPMGYPEAISVLMQILEEENPNETGMFTNFYWILPIGKFVEKYGLNHLDLSLDAIEEITKRNTGEYAIRPFIRKYPEESLKRIKQWALSDNFHLRRLASEGLRPKLPWAPKLDVFIEKPEPVFQILEMLKEDPVKFVKKSVANHLTDYIKVNPSPTKNLIRQWSKTDNPHTMWIIKHATRKFPEILE</sequence>
<evidence type="ECO:0000313" key="1">
    <source>
        <dbReference type="EMBL" id="SKC23606.1"/>
    </source>
</evidence>
<accession>A0A1T5HSD5</accession>
<dbReference type="OrthoDB" id="9797162at2"/>
<keyword evidence="2" id="KW-1185">Reference proteome</keyword>
<dbReference type="InterPro" id="IPR016024">
    <property type="entry name" value="ARM-type_fold"/>
</dbReference>
<dbReference type="InterPro" id="IPR014825">
    <property type="entry name" value="DNA_alkylation"/>
</dbReference>
<dbReference type="SUPFAM" id="SSF48371">
    <property type="entry name" value="ARM repeat"/>
    <property type="match status" value="1"/>
</dbReference>
<protein>
    <submittedName>
        <fullName evidence="1">3-methyladenine DNA glycosylase AlkC</fullName>
    </submittedName>
</protein>
<dbReference type="STRING" id="889453.SAMN03080601_02884"/>
<gene>
    <name evidence="1" type="ORF">SAMN03080601_02884</name>
</gene>
<dbReference type="KEGG" id="asx:CDL62_04060"/>
<dbReference type="AlphaFoldDB" id="A0A1T5HSD5"/>
<name>A0A1T5HSD5_9BACT</name>
<dbReference type="Proteomes" id="UP000191055">
    <property type="component" value="Unassembled WGS sequence"/>
</dbReference>
<dbReference type="Pfam" id="PF08713">
    <property type="entry name" value="DNA_alkylation"/>
    <property type="match status" value="1"/>
</dbReference>
<reference evidence="2" key="1">
    <citation type="submission" date="2017-02" db="EMBL/GenBank/DDBJ databases">
        <authorList>
            <person name="Varghese N."/>
            <person name="Submissions S."/>
        </authorList>
    </citation>
    <scope>NUCLEOTIDE SEQUENCE [LARGE SCALE GENOMIC DNA]</scope>
    <source>
        <strain evidence="2">DSM 24412</strain>
    </source>
</reference>
<dbReference type="RefSeq" id="WP_079558565.1">
    <property type="nucleotide sequence ID" value="NZ_CP021904.1"/>
</dbReference>
<proteinExistence type="predicted"/>
<dbReference type="Gene3D" id="1.25.40.290">
    <property type="entry name" value="ARM repeat domains"/>
    <property type="match status" value="1"/>
</dbReference>
<dbReference type="EMBL" id="FUYV01000018">
    <property type="protein sequence ID" value="SKC23606.1"/>
    <property type="molecule type" value="Genomic_DNA"/>
</dbReference>
<evidence type="ECO:0000313" key="2">
    <source>
        <dbReference type="Proteomes" id="UP000191055"/>
    </source>
</evidence>
<organism evidence="1 2">
    <name type="scientific">Alkalitalea saponilacus</name>
    <dbReference type="NCBI Taxonomy" id="889453"/>
    <lineage>
        <taxon>Bacteria</taxon>
        <taxon>Pseudomonadati</taxon>
        <taxon>Bacteroidota</taxon>
        <taxon>Bacteroidia</taxon>
        <taxon>Marinilabiliales</taxon>
        <taxon>Marinilabiliaceae</taxon>
        <taxon>Alkalitalea</taxon>
    </lineage>
</organism>